<dbReference type="PIRSF" id="PIRSF037262">
    <property type="entry name" value="UCP037262"/>
    <property type="match status" value="1"/>
</dbReference>
<evidence type="ECO:0000256" key="1">
    <source>
        <dbReference type="HAMAP-Rule" id="MF_01538"/>
    </source>
</evidence>
<name>A0A1H6RDW5_9LACT</name>
<dbReference type="InterPro" id="IPR036806">
    <property type="entry name" value="YozE_SAM-like_sf"/>
</dbReference>
<dbReference type="Gene3D" id="1.10.150.260">
    <property type="entry name" value="YozE SAM-like"/>
    <property type="match status" value="1"/>
</dbReference>
<dbReference type="RefSeq" id="WP_091631985.1">
    <property type="nucleotide sequence ID" value="NZ_FNYW01000001.1"/>
</dbReference>
<protein>
    <recommendedName>
        <fullName evidence="1">UPF0346 protein SAMN04488113_101176</fullName>
    </recommendedName>
</protein>
<accession>A0A1H6RDW5</accession>
<evidence type="ECO:0000313" key="3">
    <source>
        <dbReference type="EMBL" id="SEI49990.1"/>
    </source>
</evidence>
<dbReference type="HAMAP" id="MF_01538">
    <property type="entry name" value="UPF0346"/>
    <property type="match status" value="1"/>
</dbReference>
<organism evidence="3 4">
    <name type="scientific">Alkalibacterium gilvum</name>
    <dbReference type="NCBI Taxonomy" id="1130080"/>
    <lineage>
        <taxon>Bacteria</taxon>
        <taxon>Bacillati</taxon>
        <taxon>Bacillota</taxon>
        <taxon>Bacilli</taxon>
        <taxon>Lactobacillales</taxon>
        <taxon>Carnobacteriaceae</taxon>
        <taxon>Alkalibacterium</taxon>
    </lineage>
</organism>
<dbReference type="EMBL" id="FNYW01000001">
    <property type="protein sequence ID" value="SEI49990.1"/>
    <property type="molecule type" value="Genomic_DNA"/>
</dbReference>
<feature type="domain" description="YozE SAM-like" evidence="2">
    <location>
        <begin position="4"/>
        <end position="69"/>
    </location>
</feature>
<proteinExistence type="inferred from homology"/>
<dbReference type="InterPro" id="IPR023089">
    <property type="entry name" value="YozE_SAM-like"/>
</dbReference>
<dbReference type="AlphaFoldDB" id="A0A1H6RDW5"/>
<dbReference type="NCBIfam" id="NF010193">
    <property type="entry name" value="PRK13672.1"/>
    <property type="match status" value="1"/>
</dbReference>
<keyword evidence="4" id="KW-1185">Reference proteome</keyword>
<dbReference type="InterPro" id="IPR010673">
    <property type="entry name" value="UPF0346"/>
</dbReference>
<evidence type="ECO:0000313" key="4">
    <source>
        <dbReference type="Proteomes" id="UP000198564"/>
    </source>
</evidence>
<gene>
    <name evidence="3" type="ORF">SAMN04488113_101176</name>
</gene>
<dbReference type="Proteomes" id="UP000198564">
    <property type="component" value="Unassembled WGS sequence"/>
</dbReference>
<reference evidence="4" key="1">
    <citation type="submission" date="2016-10" db="EMBL/GenBank/DDBJ databases">
        <authorList>
            <person name="Varghese N."/>
            <person name="Submissions S."/>
        </authorList>
    </citation>
    <scope>NUCLEOTIDE SEQUENCE [LARGE SCALE GENOMIC DNA]</scope>
    <source>
        <strain evidence="4">DSM 25751</strain>
    </source>
</reference>
<dbReference type="OrthoDB" id="2242851at2"/>
<dbReference type="Pfam" id="PF06855">
    <property type="entry name" value="YozE_SAM_like"/>
    <property type="match status" value="1"/>
</dbReference>
<comment type="similarity">
    <text evidence="1">Belongs to the UPF0346 family.</text>
</comment>
<dbReference type="STRING" id="1130080.SAMN04488113_101176"/>
<evidence type="ECO:0000259" key="2">
    <source>
        <dbReference type="Pfam" id="PF06855"/>
    </source>
</evidence>
<sequence length="73" mass="8841">MRRSFYQYIKTMRDPYKKDDMTLLANAIDKDGTFPKHSTQYNELSDYLEMNGDYVISMDVFDKVYQMYEDNNK</sequence>
<dbReference type="SUPFAM" id="SSF140652">
    <property type="entry name" value="YozE-like"/>
    <property type="match status" value="1"/>
</dbReference>